<dbReference type="EMBL" id="CAUYUJ010020392">
    <property type="protein sequence ID" value="CAK0897852.1"/>
    <property type="molecule type" value="Genomic_DNA"/>
</dbReference>
<feature type="transmembrane region" description="Helical" evidence="1">
    <location>
        <begin position="53"/>
        <end position="73"/>
    </location>
</feature>
<sequence>MGGTCLTYGCCLKTCTVVACIYVLLLQGIGDIADNIQKFMDPEELPPGVGPPIQITGTFLAIVLVVLASAGLVSVVRQDPQLARLFYLGYVVAGGLNLVLGAITLTCIQNSGDPKARNTVKELLPIVFGFFYPTTFLVMACAKLHSDALQGMSTTETSATLLAE</sequence>
<protein>
    <submittedName>
        <fullName evidence="2">Uncharacterized protein</fullName>
    </submittedName>
</protein>
<feature type="transmembrane region" description="Helical" evidence="1">
    <location>
        <begin position="123"/>
        <end position="142"/>
    </location>
</feature>
<proteinExistence type="predicted"/>
<dbReference type="Proteomes" id="UP001189429">
    <property type="component" value="Unassembled WGS sequence"/>
</dbReference>
<keyword evidence="1" id="KW-0812">Transmembrane</keyword>
<keyword evidence="1" id="KW-0472">Membrane</keyword>
<reference evidence="2" key="1">
    <citation type="submission" date="2023-10" db="EMBL/GenBank/DDBJ databases">
        <authorList>
            <person name="Chen Y."/>
            <person name="Shah S."/>
            <person name="Dougan E. K."/>
            <person name="Thang M."/>
            <person name="Chan C."/>
        </authorList>
    </citation>
    <scope>NUCLEOTIDE SEQUENCE [LARGE SCALE GENOMIC DNA]</scope>
</reference>
<name>A0ABN9XE18_9DINO</name>
<keyword evidence="1" id="KW-1133">Transmembrane helix</keyword>
<evidence type="ECO:0000313" key="2">
    <source>
        <dbReference type="EMBL" id="CAK0897852.1"/>
    </source>
</evidence>
<evidence type="ECO:0000313" key="3">
    <source>
        <dbReference type="Proteomes" id="UP001189429"/>
    </source>
</evidence>
<organism evidence="2 3">
    <name type="scientific">Prorocentrum cordatum</name>
    <dbReference type="NCBI Taxonomy" id="2364126"/>
    <lineage>
        <taxon>Eukaryota</taxon>
        <taxon>Sar</taxon>
        <taxon>Alveolata</taxon>
        <taxon>Dinophyceae</taxon>
        <taxon>Prorocentrales</taxon>
        <taxon>Prorocentraceae</taxon>
        <taxon>Prorocentrum</taxon>
    </lineage>
</organism>
<evidence type="ECO:0000256" key="1">
    <source>
        <dbReference type="SAM" id="Phobius"/>
    </source>
</evidence>
<feature type="transmembrane region" description="Helical" evidence="1">
    <location>
        <begin position="85"/>
        <end position="103"/>
    </location>
</feature>
<gene>
    <name evidence="2" type="ORF">PCOR1329_LOCUS75906</name>
</gene>
<comment type="caution">
    <text evidence="2">The sequence shown here is derived from an EMBL/GenBank/DDBJ whole genome shotgun (WGS) entry which is preliminary data.</text>
</comment>
<accession>A0ABN9XE18</accession>
<keyword evidence="3" id="KW-1185">Reference proteome</keyword>